<keyword evidence="9 14" id="KW-0560">Oxidoreductase</keyword>
<keyword evidence="5 13" id="KW-0349">Heme</keyword>
<keyword evidence="16" id="KW-1185">Reference proteome</keyword>
<evidence type="ECO:0000313" key="15">
    <source>
        <dbReference type="EMBL" id="OXA61522.1"/>
    </source>
</evidence>
<dbReference type="Gene3D" id="1.10.630.10">
    <property type="entry name" value="Cytochrome P450"/>
    <property type="match status" value="1"/>
</dbReference>
<dbReference type="InterPro" id="IPR036396">
    <property type="entry name" value="Cyt_P450_sf"/>
</dbReference>
<dbReference type="CDD" id="cd11056">
    <property type="entry name" value="CYP6-like"/>
    <property type="match status" value="1"/>
</dbReference>
<dbReference type="EMBL" id="LNIX01000001">
    <property type="protein sequence ID" value="OXA61522.1"/>
    <property type="molecule type" value="Genomic_DNA"/>
</dbReference>
<evidence type="ECO:0000256" key="9">
    <source>
        <dbReference type="ARBA" id="ARBA00023002"/>
    </source>
</evidence>
<dbReference type="InterPro" id="IPR017972">
    <property type="entry name" value="Cyt_P450_CS"/>
</dbReference>
<comment type="subcellular location">
    <subcellularLocation>
        <location evidence="3">Endoplasmic reticulum membrane</location>
        <topology evidence="3">Peripheral membrane protein</topology>
    </subcellularLocation>
    <subcellularLocation>
        <location evidence="2">Microsome membrane</location>
        <topology evidence="2">Peripheral membrane protein</topology>
    </subcellularLocation>
</comment>
<evidence type="ECO:0000256" key="4">
    <source>
        <dbReference type="ARBA" id="ARBA00010617"/>
    </source>
</evidence>
<dbReference type="InterPro" id="IPR050476">
    <property type="entry name" value="Insect_CytP450_Detox"/>
</dbReference>
<dbReference type="Proteomes" id="UP000198287">
    <property type="component" value="Unassembled WGS sequence"/>
</dbReference>
<evidence type="ECO:0000256" key="13">
    <source>
        <dbReference type="PIRSR" id="PIRSR602401-1"/>
    </source>
</evidence>
<dbReference type="GO" id="GO:0016705">
    <property type="term" value="F:oxidoreductase activity, acting on paired donors, with incorporation or reduction of molecular oxygen"/>
    <property type="evidence" value="ECO:0007669"/>
    <property type="project" value="InterPro"/>
</dbReference>
<evidence type="ECO:0000256" key="8">
    <source>
        <dbReference type="ARBA" id="ARBA00022848"/>
    </source>
</evidence>
<feature type="binding site" description="axial binding residue" evidence="13">
    <location>
        <position position="449"/>
    </location>
    <ligand>
        <name>heme</name>
        <dbReference type="ChEBI" id="CHEBI:30413"/>
    </ligand>
    <ligandPart>
        <name>Fe</name>
        <dbReference type="ChEBI" id="CHEBI:18248"/>
    </ligandPart>
</feature>
<dbReference type="STRING" id="158441.A0A226EVC5"/>
<organism evidence="15 16">
    <name type="scientific">Folsomia candida</name>
    <name type="common">Springtail</name>
    <dbReference type="NCBI Taxonomy" id="158441"/>
    <lineage>
        <taxon>Eukaryota</taxon>
        <taxon>Metazoa</taxon>
        <taxon>Ecdysozoa</taxon>
        <taxon>Arthropoda</taxon>
        <taxon>Hexapoda</taxon>
        <taxon>Collembola</taxon>
        <taxon>Entomobryomorpha</taxon>
        <taxon>Isotomoidea</taxon>
        <taxon>Isotomidae</taxon>
        <taxon>Proisotominae</taxon>
        <taxon>Folsomia</taxon>
    </lineage>
</organism>
<evidence type="ECO:0000256" key="14">
    <source>
        <dbReference type="RuleBase" id="RU000461"/>
    </source>
</evidence>
<dbReference type="AlphaFoldDB" id="A0A226EVC5"/>
<reference evidence="15 16" key="1">
    <citation type="submission" date="2015-12" db="EMBL/GenBank/DDBJ databases">
        <title>The genome of Folsomia candida.</title>
        <authorList>
            <person name="Faddeeva A."/>
            <person name="Derks M.F."/>
            <person name="Anvar Y."/>
            <person name="Smit S."/>
            <person name="Van Straalen N."/>
            <person name="Roelofs D."/>
        </authorList>
    </citation>
    <scope>NUCLEOTIDE SEQUENCE [LARGE SCALE GENOMIC DNA]</scope>
    <source>
        <strain evidence="15 16">VU population</strain>
        <tissue evidence="15">Whole body</tissue>
    </source>
</reference>
<name>A0A226EVC5_FOLCA</name>
<dbReference type="FunFam" id="1.10.630.10:FF:000182">
    <property type="entry name" value="Cytochrome P450 3A4"/>
    <property type="match status" value="1"/>
</dbReference>
<dbReference type="InterPro" id="IPR001128">
    <property type="entry name" value="Cyt_P450"/>
</dbReference>
<dbReference type="SUPFAM" id="SSF48264">
    <property type="entry name" value="Cytochrome P450"/>
    <property type="match status" value="1"/>
</dbReference>
<dbReference type="PANTHER" id="PTHR24292:SF54">
    <property type="entry name" value="CYP9F3-RELATED"/>
    <property type="match status" value="1"/>
</dbReference>
<gene>
    <name evidence="15" type="ORF">Fcan01_01554</name>
</gene>
<evidence type="ECO:0000313" key="16">
    <source>
        <dbReference type="Proteomes" id="UP000198287"/>
    </source>
</evidence>
<evidence type="ECO:0000256" key="7">
    <source>
        <dbReference type="ARBA" id="ARBA00022824"/>
    </source>
</evidence>
<keyword evidence="10 13" id="KW-0408">Iron</keyword>
<evidence type="ECO:0000256" key="1">
    <source>
        <dbReference type="ARBA" id="ARBA00001971"/>
    </source>
</evidence>
<dbReference type="PANTHER" id="PTHR24292">
    <property type="entry name" value="CYTOCHROME P450"/>
    <property type="match status" value="1"/>
</dbReference>
<accession>A0A226EVC5</accession>
<keyword evidence="7" id="KW-0256">Endoplasmic reticulum</keyword>
<dbReference type="InterPro" id="IPR002401">
    <property type="entry name" value="Cyt_P450_E_grp-I"/>
</dbReference>
<evidence type="ECO:0000256" key="3">
    <source>
        <dbReference type="ARBA" id="ARBA00004406"/>
    </source>
</evidence>
<comment type="caution">
    <text evidence="15">The sequence shown here is derived from an EMBL/GenBank/DDBJ whole genome shotgun (WGS) entry which is preliminary data.</text>
</comment>
<evidence type="ECO:0000256" key="2">
    <source>
        <dbReference type="ARBA" id="ARBA00004174"/>
    </source>
</evidence>
<keyword evidence="8" id="KW-0492">Microsome</keyword>
<sequence>MDNLIIILALILIFVYLIKRWFLSSYTGYWTKLGIISIKNKVSLFDLLTGKKSNNDGDMQHYTALGQERYGGLMEFGIPLLLVKDLSLARTIFIKDFHHFSERRDVPNSSDTLITDSLFFMRGQSWKNMRTFLSPGFTSGMVRKKFPHFARSATNLQNWMNTHQKTSSGEYEIPVSDAMRKYAVEVIGAAAFGLNLNIFSDKNSKFLEMADRIENINVWQKFKFAIFQTFPRFADLFKISPLDSDMSKYFRNVLASAIEARELSSCGEKDFLQLLVDLKTGTGKIEVQAKQGDHKSREDLAVSQACLFLIAGFDTVANNLMVSTYMLATYPELQQKVREEVDRICGESEICYDHINEMGFLDNFIAETLRLYPGVPRLERKCVLDYPIPNSTHVIPKGTIVIVVAESVHKDAQYWTNPLRFDPDRFNLENKAIQNNNAYMPFGIGPRNCIGIKFALVETKLALATLVKHYEISGTETTQDYVPVKDLFGYKTHPDLKLRFKPRK</sequence>
<dbReference type="GO" id="GO:0005789">
    <property type="term" value="C:endoplasmic reticulum membrane"/>
    <property type="evidence" value="ECO:0007669"/>
    <property type="project" value="UniProtKB-SubCell"/>
</dbReference>
<keyword evidence="12" id="KW-0472">Membrane</keyword>
<dbReference type="GO" id="GO:0004497">
    <property type="term" value="F:monooxygenase activity"/>
    <property type="evidence" value="ECO:0007669"/>
    <property type="project" value="UniProtKB-KW"/>
</dbReference>
<proteinExistence type="inferred from homology"/>
<comment type="cofactor">
    <cofactor evidence="1 13">
        <name>heme</name>
        <dbReference type="ChEBI" id="CHEBI:30413"/>
    </cofactor>
</comment>
<evidence type="ECO:0000256" key="10">
    <source>
        <dbReference type="ARBA" id="ARBA00023004"/>
    </source>
</evidence>
<dbReference type="GO" id="GO:0020037">
    <property type="term" value="F:heme binding"/>
    <property type="evidence" value="ECO:0007669"/>
    <property type="project" value="InterPro"/>
</dbReference>
<dbReference type="PRINTS" id="PR00385">
    <property type="entry name" value="P450"/>
</dbReference>
<dbReference type="PROSITE" id="PS00086">
    <property type="entry name" value="CYTOCHROME_P450"/>
    <property type="match status" value="1"/>
</dbReference>
<keyword evidence="6 13" id="KW-0479">Metal-binding</keyword>
<dbReference type="GO" id="GO:0005506">
    <property type="term" value="F:iron ion binding"/>
    <property type="evidence" value="ECO:0007669"/>
    <property type="project" value="InterPro"/>
</dbReference>
<comment type="similarity">
    <text evidence="4 14">Belongs to the cytochrome P450 family.</text>
</comment>
<protein>
    <submittedName>
        <fullName evidence="15">Cytochrome P450 6k1</fullName>
    </submittedName>
</protein>
<evidence type="ECO:0000256" key="12">
    <source>
        <dbReference type="ARBA" id="ARBA00023136"/>
    </source>
</evidence>
<dbReference type="PRINTS" id="PR00463">
    <property type="entry name" value="EP450I"/>
</dbReference>
<evidence type="ECO:0000256" key="6">
    <source>
        <dbReference type="ARBA" id="ARBA00022723"/>
    </source>
</evidence>
<evidence type="ECO:0000256" key="5">
    <source>
        <dbReference type="ARBA" id="ARBA00022617"/>
    </source>
</evidence>
<dbReference type="OrthoDB" id="2789670at2759"/>
<evidence type="ECO:0000256" key="11">
    <source>
        <dbReference type="ARBA" id="ARBA00023033"/>
    </source>
</evidence>
<keyword evidence="11 14" id="KW-0503">Monooxygenase</keyword>
<dbReference type="Pfam" id="PF00067">
    <property type="entry name" value="p450"/>
    <property type="match status" value="1"/>
</dbReference>